<dbReference type="OrthoDB" id="10261210at2759"/>
<feature type="domain" description="WASH complex subunit 7 C-terminal" evidence="3">
    <location>
        <begin position="943"/>
        <end position="1121"/>
    </location>
</feature>
<dbReference type="PANTHER" id="PTHR31409:SF0">
    <property type="entry name" value="WASH COMPLEX SUBUNIT 4"/>
    <property type="match status" value="1"/>
</dbReference>
<accession>A0A6J1LLZ1</accession>
<evidence type="ECO:0000259" key="1">
    <source>
        <dbReference type="Pfam" id="PF14744"/>
    </source>
</evidence>
<evidence type="ECO:0000313" key="4">
    <source>
        <dbReference type="Proteomes" id="UP000504633"/>
    </source>
</evidence>
<gene>
    <name evidence="5" type="primary">LOC111596821</name>
</gene>
<dbReference type="InterPro" id="IPR028283">
    <property type="entry name" value="WASH-7_C"/>
</dbReference>
<dbReference type="GO" id="GO:0071203">
    <property type="term" value="C:WASH complex"/>
    <property type="evidence" value="ECO:0007669"/>
    <property type="project" value="InterPro"/>
</dbReference>
<reference evidence="5" key="1">
    <citation type="submission" date="2025-08" db="UniProtKB">
        <authorList>
            <consortium name="RefSeq"/>
        </authorList>
    </citation>
    <scope>IDENTIFICATION</scope>
    <source>
        <strain evidence="5">15085-1641.00</strain>
        <tissue evidence="5">Whole body</tissue>
    </source>
</reference>
<dbReference type="Pfam" id="PF14744">
    <property type="entry name" value="WASH-7_mid"/>
    <property type="match status" value="1"/>
</dbReference>
<dbReference type="Pfam" id="PF14745">
    <property type="entry name" value="WASH-4_N"/>
    <property type="match status" value="1"/>
</dbReference>
<dbReference type="KEGG" id="dhe:111596821"/>
<dbReference type="PANTHER" id="PTHR31409">
    <property type="entry name" value="WASH COMPLEX SUBUNIT 4"/>
    <property type="match status" value="1"/>
</dbReference>
<name>A0A6J1LLZ1_DROHY</name>
<dbReference type="OMA" id="TFLHDEH"/>
<dbReference type="Pfam" id="PF14746">
    <property type="entry name" value="WASH-7_C"/>
    <property type="match status" value="1"/>
</dbReference>
<protein>
    <submittedName>
        <fullName evidence="5">WASH complex subunit 4</fullName>
    </submittedName>
</protein>
<keyword evidence="4" id="KW-1185">Reference proteome</keyword>
<evidence type="ECO:0000259" key="2">
    <source>
        <dbReference type="Pfam" id="PF14745"/>
    </source>
</evidence>
<dbReference type="InterPro" id="IPR027307">
    <property type="entry name" value="WASH7"/>
</dbReference>
<proteinExistence type="predicted"/>
<dbReference type="InterPro" id="IPR028282">
    <property type="entry name" value="WASH-7_central"/>
</dbReference>
<dbReference type="GO" id="GO:0016197">
    <property type="term" value="P:endosomal transport"/>
    <property type="evidence" value="ECO:0007669"/>
    <property type="project" value="TreeGrafter"/>
</dbReference>
<feature type="domain" description="WASH complex subunit 7 central" evidence="1">
    <location>
        <begin position="607"/>
        <end position="926"/>
    </location>
</feature>
<dbReference type="InterPro" id="IPR028191">
    <property type="entry name" value="WASH-4_N"/>
</dbReference>
<dbReference type="AlphaFoldDB" id="A0A6J1LLZ1"/>
<dbReference type="Proteomes" id="UP000504633">
    <property type="component" value="Unplaced"/>
</dbReference>
<dbReference type="GO" id="GO:0007032">
    <property type="term" value="P:endosome organization"/>
    <property type="evidence" value="ECO:0007669"/>
    <property type="project" value="TreeGrafter"/>
</dbReference>
<evidence type="ECO:0000259" key="3">
    <source>
        <dbReference type="Pfam" id="PF14746"/>
    </source>
</evidence>
<feature type="domain" description="WASH complex subunit 4 N-terminal" evidence="2">
    <location>
        <begin position="18"/>
        <end position="588"/>
    </location>
</feature>
<sequence length="1121" mass="129941">MKQSSLSIFAEDILKDYGIFMEQHDNKMQLLRKQLLNNGTEEQLLTSVVPVIEINYIESDSIYGSLNLRLTEPELLANKPLTTLSNLCNQCSDLTKCAQQLQLKFLSTSIQVENLQISLGISPNMGLEHILCKMSSAVDFFCQVYFMLKRAIVLLQNIWSQITSYASIAIDIHEAHLFNVFDAMAELLQHILIFNELTEQSNLSNKWSFYKKWLQTLAKNSETFDSCSAFELKGLETSLNDIENVITGNIFRIFLQSLLETKRQLNLKDANVNYITQHSNAYMRKLMSCIETNQAHDYKHYEEPKHLLRLAAFICVLHQLGILLDGKLMKNALDTLMRYQRVPLERNVYWSPHAFFSKHAKTLVKAQEKQQDSLKQYHAAVEKINLSDLKSCRQLGTQLALWSISMQRVFAGGTFGQLKSFSKLIIQGQGYANQVNGLIDCLIKRHLTLGLHISKATLFTICKLTQYLQILQKTFADNQILCIRFMSSLWQWQKQKIHHLLMLTKKSIVDLKLMQKKMSILSTLKLSEKSIKGYPNKRRLTIVNLALSEYLGKDRTLPADKQKLLKSIFLRTNNLCRLQQNMLGQFDSTQLISNYDSLTLTSDAGLKEYVQQQHNPYSLQNLFAASSKLDKNLALYRHTSCPTTQKLLDCERDFLCNHLEYLLRVEALAHLFLSQEHPFTQTTFDYRSCIEVPATEVNGAYSILKDNLENYFTATFYNLTTIAPHDWKSYEKMRHLANKLLQLRPVDDYLPNQIIDQGIDVLQIMRNIHTFASTFAYNMNLQLFVEMQSRNKHLDIIGTRHVANSVQTHGTGIINTTVNFIYQFLRQKFYTFSTFLHDEHIKSRLLKEYRYHAEHKHSKPYQSYPYERAESFIKKIRKLGVSNNGETYMDLFRKVITQVGNAVGYVRLLQSGSKNANFRSRSFMSRFNSNFMRGEDKDLDPTTLASIREYEKSVEHLKECYSDCTNYFKLLMQGFQPFLCNPHNHHLRTFFLITPALIMNYIDYRVKEKLKMYKKDQSKCSLFEDGFAIGLVYILNMLNQLGDFHELGWHLTTTHQLSAERLKLKDILATQTKNQSSSTHPTATDEKLLQTVAITERHVNAFEQEYNLLYATLSSAEIFFQ</sequence>
<dbReference type="GeneID" id="111596821"/>
<organism evidence="4 5">
    <name type="scientific">Drosophila hydei</name>
    <name type="common">Fruit fly</name>
    <dbReference type="NCBI Taxonomy" id="7224"/>
    <lineage>
        <taxon>Eukaryota</taxon>
        <taxon>Metazoa</taxon>
        <taxon>Ecdysozoa</taxon>
        <taxon>Arthropoda</taxon>
        <taxon>Hexapoda</taxon>
        <taxon>Insecta</taxon>
        <taxon>Pterygota</taxon>
        <taxon>Neoptera</taxon>
        <taxon>Endopterygota</taxon>
        <taxon>Diptera</taxon>
        <taxon>Brachycera</taxon>
        <taxon>Muscomorpha</taxon>
        <taxon>Ephydroidea</taxon>
        <taxon>Drosophilidae</taxon>
        <taxon>Drosophila</taxon>
    </lineage>
</organism>
<dbReference type="GO" id="GO:0005768">
    <property type="term" value="C:endosome"/>
    <property type="evidence" value="ECO:0007669"/>
    <property type="project" value="TreeGrafter"/>
</dbReference>
<evidence type="ECO:0000313" key="5">
    <source>
        <dbReference type="RefSeq" id="XP_023166957.2"/>
    </source>
</evidence>
<dbReference type="RefSeq" id="XP_023166957.2">
    <property type="nucleotide sequence ID" value="XM_023311189.2"/>
</dbReference>
<dbReference type="CTD" id="32594"/>